<reference evidence="7 8" key="1">
    <citation type="journal article" date="2012" name="Extremophiles">
        <title>Thermotomaculum hydrothermale gen. nov., sp. nov., a novel heterotrophic thermophile within the phylum Acidobacteria from a deep-sea hydrothermal vent chimney in the Southern Okinawa Trough.</title>
        <authorList>
            <person name="Izumi H."/>
            <person name="Nunoura T."/>
            <person name="Miyazaki M."/>
            <person name="Mino S."/>
            <person name="Toki T."/>
            <person name="Takai K."/>
            <person name="Sako Y."/>
            <person name="Sawabe T."/>
            <person name="Nakagawa S."/>
        </authorList>
    </citation>
    <scope>NUCLEOTIDE SEQUENCE [LARGE SCALE GENOMIC DNA]</scope>
    <source>
        <strain evidence="7 8">AC55</strain>
    </source>
</reference>
<comment type="catalytic activity">
    <reaction evidence="5">
        <text>a quinone + NADH + 5 H(+)(in) = a quinol + NAD(+) + 4 H(+)(out)</text>
        <dbReference type="Rhea" id="RHEA:57888"/>
        <dbReference type="ChEBI" id="CHEBI:15378"/>
        <dbReference type="ChEBI" id="CHEBI:24646"/>
        <dbReference type="ChEBI" id="CHEBI:57540"/>
        <dbReference type="ChEBI" id="CHEBI:57945"/>
        <dbReference type="ChEBI" id="CHEBI:132124"/>
    </reaction>
</comment>
<feature type="transmembrane region" description="Helical" evidence="5">
    <location>
        <begin position="250"/>
        <end position="271"/>
    </location>
</feature>
<sequence length="343" mass="38406">MMEGLLNPQVFMVFKVVVVFIVVLTIVAIATWAERRGAAFIQDRVGPNRVALFGKIRILGLGQPLADGLKLFFKEDLFPLHVDRVLYTIAPIISFIPATMTFAAIPFGKPFVKNGTQYFLSILPPDTNIGVLYIFALAGMGVYGIIIGGWASNNKWSILGAMRASAQVISYELAMTLAVVGVILSTGSLRLDKIIEAQTGMWNIVPQILGAIVFFTAMFAETNRLPFDFAEGESEIIGYHTEYMSMKFSMFFLAEYANMITASGFFVVLYLGGWHFPYLDSTVAGSIIAFVIKLLFVLWTFIWIRWTLPRFRYDQLMRLGWKYLLPLSLINLVIVALFYAYGG</sequence>
<dbReference type="GO" id="GO:0016655">
    <property type="term" value="F:oxidoreductase activity, acting on NAD(P)H, quinone or similar compound as acceptor"/>
    <property type="evidence" value="ECO:0007669"/>
    <property type="project" value="UniProtKB-UniRule"/>
</dbReference>
<comment type="subcellular location">
    <subcellularLocation>
        <location evidence="5 6">Cell membrane</location>
        <topology evidence="5 6">Multi-pass membrane protein</topology>
    </subcellularLocation>
    <subcellularLocation>
        <location evidence="1">Membrane</location>
        <topology evidence="1">Multi-pass membrane protein</topology>
    </subcellularLocation>
</comment>
<feature type="transmembrane region" description="Helical" evidence="5">
    <location>
        <begin position="127"/>
        <end position="147"/>
    </location>
</feature>
<accession>A0A7R6SYP1</accession>
<evidence type="ECO:0000256" key="5">
    <source>
        <dbReference type="HAMAP-Rule" id="MF_01350"/>
    </source>
</evidence>
<dbReference type="InterPro" id="IPR018086">
    <property type="entry name" value="NADH_UbQ_OxRdtase_su1_CS"/>
</dbReference>
<feature type="transmembrane region" description="Helical" evidence="5">
    <location>
        <begin position="85"/>
        <end position="107"/>
    </location>
</feature>
<feature type="transmembrane region" description="Helical" evidence="5">
    <location>
        <begin position="283"/>
        <end position="302"/>
    </location>
</feature>
<keyword evidence="2 5" id="KW-0812">Transmembrane</keyword>
<dbReference type="PROSITE" id="PS00668">
    <property type="entry name" value="COMPLEX1_ND1_2"/>
    <property type="match status" value="1"/>
</dbReference>
<comment type="function">
    <text evidence="5">NDH-1 shuttles electrons from NADH, via FMN and iron-sulfur (Fe-S) centers, to quinones in the respiratory chain. The immediate electron acceptor for the enzyme in this species is believed to be ubiquinone. Couples the redox reaction to proton translocation (for every two electrons transferred, four hydrogen ions are translocated across the cytoplasmic membrane), and thus conserves the redox energy in a proton gradient. This subunit may bind ubiquinone.</text>
</comment>
<dbReference type="GO" id="GO:0003954">
    <property type="term" value="F:NADH dehydrogenase activity"/>
    <property type="evidence" value="ECO:0007669"/>
    <property type="project" value="TreeGrafter"/>
</dbReference>
<evidence type="ECO:0000256" key="4">
    <source>
        <dbReference type="ARBA" id="ARBA00023136"/>
    </source>
</evidence>
<feature type="transmembrane region" description="Helical" evidence="5">
    <location>
        <begin position="201"/>
        <end position="220"/>
    </location>
</feature>
<comment type="subunit">
    <text evidence="5">NDH-1 is composed of 14 different subunits. Subunits NuoA, H, J, K, L, M, N constitute the membrane sector of the complex.</text>
</comment>
<dbReference type="PROSITE" id="PS00667">
    <property type="entry name" value="COMPLEX1_ND1_1"/>
    <property type="match status" value="1"/>
</dbReference>
<evidence type="ECO:0000256" key="3">
    <source>
        <dbReference type="ARBA" id="ARBA00022989"/>
    </source>
</evidence>
<dbReference type="InterPro" id="IPR001694">
    <property type="entry name" value="NADH_UbQ_OxRdtase_su1/FPO"/>
</dbReference>
<proteinExistence type="inferred from homology"/>
<evidence type="ECO:0000313" key="8">
    <source>
        <dbReference type="Proteomes" id="UP000595564"/>
    </source>
</evidence>
<dbReference type="Pfam" id="PF00146">
    <property type="entry name" value="NADHdh"/>
    <property type="match status" value="1"/>
</dbReference>
<evidence type="ECO:0000313" key="7">
    <source>
        <dbReference type="EMBL" id="BBB32776.1"/>
    </source>
</evidence>
<dbReference type="Proteomes" id="UP000595564">
    <property type="component" value="Chromosome"/>
</dbReference>
<dbReference type="HAMAP" id="MF_01350">
    <property type="entry name" value="NDH1_NuoH"/>
    <property type="match status" value="1"/>
</dbReference>
<dbReference type="GO" id="GO:0005886">
    <property type="term" value="C:plasma membrane"/>
    <property type="evidence" value="ECO:0007669"/>
    <property type="project" value="UniProtKB-SubCell"/>
</dbReference>
<dbReference type="RefSeq" id="WP_236578187.1">
    <property type="nucleotide sequence ID" value="NZ_AP017470.1"/>
</dbReference>
<dbReference type="NCBIfam" id="NF004741">
    <property type="entry name" value="PRK06076.1-2"/>
    <property type="match status" value="1"/>
</dbReference>
<dbReference type="EMBL" id="AP017470">
    <property type="protein sequence ID" value="BBB32776.1"/>
    <property type="molecule type" value="Genomic_DNA"/>
</dbReference>
<keyword evidence="5" id="KW-1278">Translocase</keyword>
<protein>
    <recommendedName>
        <fullName evidence="5">NADH-quinone oxidoreductase subunit H</fullName>
        <ecNumber evidence="5">7.1.1.-</ecNumber>
    </recommendedName>
    <alternativeName>
        <fullName evidence="5">NADH dehydrogenase I subunit H</fullName>
    </alternativeName>
    <alternativeName>
        <fullName evidence="5">NDH-1 subunit H</fullName>
    </alternativeName>
</protein>
<evidence type="ECO:0000256" key="1">
    <source>
        <dbReference type="ARBA" id="ARBA00004141"/>
    </source>
</evidence>
<keyword evidence="5" id="KW-0874">Quinone</keyword>
<gene>
    <name evidence="5" type="primary">nuoH</name>
    <name evidence="7" type="ORF">TTHT_1258</name>
</gene>
<dbReference type="PANTHER" id="PTHR11432:SF3">
    <property type="entry name" value="NADH-UBIQUINONE OXIDOREDUCTASE CHAIN 1"/>
    <property type="match status" value="1"/>
</dbReference>
<dbReference type="EC" id="7.1.1.-" evidence="5"/>
<dbReference type="KEGG" id="thyd:TTHT_1258"/>
<keyword evidence="5" id="KW-1003">Cell membrane</keyword>
<dbReference type="AlphaFoldDB" id="A0A7R6SYP1"/>
<evidence type="ECO:0000256" key="2">
    <source>
        <dbReference type="ARBA" id="ARBA00022692"/>
    </source>
</evidence>
<keyword evidence="3 5" id="KW-1133">Transmembrane helix</keyword>
<keyword evidence="5" id="KW-0830">Ubiquinone</keyword>
<dbReference type="GO" id="GO:0048038">
    <property type="term" value="F:quinone binding"/>
    <property type="evidence" value="ECO:0007669"/>
    <property type="project" value="UniProtKB-KW"/>
</dbReference>
<feature type="transmembrane region" description="Helical" evidence="5">
    <location>
        <begin position="12"/>
        <end position="33"/>
    </location>
</feature>
<keyword evidence="4 5" id="KW-0472">Membrane</keyword>
<name>A0A7R6SYP1_9BACT</name>
<comment type="similarity">
    <text evidence="5 6">Belongs to the complex I subunit 1 family.</text>
</comment>
<feature type="transmembrane region" description="Helical" evidence="5">
    <location>
        <begin position="168"/>
        <end position="189"/>
    </location>
</feature>
<keyword evidence="5 6" id="KW-0520">NAD</keyword>
<dbReference type="GO" id="GO:0009060">
    <property type="term" value="P:aerobic respiration"/>
    <property type="evidence" value="ECO:0007669"/>
    <property type="project" value="TreeGrafter"/>
</dbReference>
<evidence type="ECO:0000256" key="6">
    <source>
        <dbReference type="RuleBase" id="RU000471"/>
    </source>
</evidence>
<keyword evidence="7" id="KW-0560">Oxidoreductase</keyword>
<keyword evidence="8" id="KW-1185">Reference proteome</keyword>
<organism evidence="7 8">
    <name type="scientific">Thermotomaculum hydrothermale</name>
    <dbReference type="NCBI Taxonomy" id="981385"/>
    <lineage>
        <taxon>Bacteria</taxon>
        <taxon>Pseudomonadati</taxon>
        <taxon>Acidobacteriota</taxon>
        <taxon>Holophagae</taxon>
        <taxon>Thermotomaculales</taxon>
        <taxon>Thermotomaculaceae</taxon>
        <taxon>Thermotomaculum</taxon>
    </lineage>
</organism>
<dbReference type="PANTHER" id="PTHR11432">
    <property type="entry name" value="NADH DEHYDROGENASE SUBUNIT 1"/>
    <property type="match status" value="1"/>
</dbReference>
<feature type="transmembrane region" description="Helical" evidence="5">
    <location>
        <begin position="323"/>
        <end position="341"/>
    </location>
</feature>